<evidence type="ECO:0000313" key="2">
    <source>
        <dbReference type="Proteomes" id="UP000245202"/>
    </source>
</evidence>
<dbReference type="AlphaFoldDB" id="A0A2R5ESS9"/>
<sequence length="160" mass="18683">MKWVITIILLMPIWLYYDAWSHDEYLQSKLKVELKDGLKVATHDAALQVDPEALEEGRVVFLQETAEQAFLASIQRSYKLDTMLQPLPESIWQSSFRVVHFERVEDGEFPMYYNSGPPYYYGDTLNGPSIVTIVQVKHPRFYGISRDFNYTVGSSHEYMF</sequence>
<dbReference type="RefSeq" id="WP_108993031.1">
    <property type="nucleotide sequence ID" value="NZ_BDQX01000136.1"/>
</dbReference>
<organism evidence="1 2">
    <name type="scientific">Paenibacillus agaridevorans</name>
    <dbReference type="NCBI Taxonomy" id="171404"/>
    <lineage>
        <taxon>Bacteria</taxon>
        <taxon>Bacillati</taxon>
        <taxon>Bacillota</taxon>
        <taxon>Bacilli</taxon>
        <taxon>Bacillales</taxon>
        <taxon>Paenibacillaceae</taxon>
        <taxon>Paenibacillus</taxon>
    </lineage>
</organism>
<name>A0A2R5ESS9_9BACL</name>
<reference evidence="1 2" key="1">
    <citation type="submission" date="2017-08" db="EMBL/GenBank/DDBJ databases">
        <title>Substantial Increase in Enzyme Production by Combined Drug-Resistance Mutations in Paenibacillus agaridevorans.</title>
        <authorList>
            <person name="Tanaka Y."/>
            <person name="Funane K."/>
            <person name="Hosaka T."/>
            <person name="Shiwa Y."/>
            <person name="Fujita N."/>
            <person name="Miyazaki T."/>
            <person name="Yoshikawa H."/>
            <person name="Murakami K."/>
            <person name="Kasahara K."/>
            <person name="Inaoka T."/>
            <person name="Hiraga Y."/>
            <person name="Ochi K."/>
        </authorList>
    </citation>
    <scope>NUCLEOTIDE SEQUENCE [LARGE SCALE GENOMIC DNA]</scope>
    <source>
        <strain evidence="1 2">T-3040</strain>
    </source>
</reference>
<dbReference type="Proteomes" id="UP000245202">
    <property type="component" value="Unassembled WGS sequence"/>
</dbReference>
<protein>
    <submittedName>
        <fullName evidence="1">Uncharacterized protein</fullName>
    </submittedName>
</protein>
<accession>A0A2R5ESS9</accession>
<evidence type="ECO:0000313" key="1">
    <source>
        <dbReference type="EMBL" id="GBG08088.1"/>
    </source>
</evidence>
<comment type="caution">
    <text evidence="1">The sequence shown here is derived from an EMBL/GenBank/DDBJ whole genome shotgun (WGS) entry which is preliminary data.</text>
</comment>
<proteinExistence type="predicted"/>
<gene>
    <name evidence="1" type="ORF">PAT3040_02655</name>
</gene>
<keyword evidence="2" id="KW-1185">Reference proteome</keyword>
<dbReference type="EMBL" id="BDQX01000136">
    <property type="protein sequence ID" value="GBG08088.1"/>
    <property type="molecule type" value="Genomic_DNA"/>
</dbReference>